<name>A0A941EJG4_9ACTN</name>
<gene>
    <name evidence="1" type="ORF">KDL01_10165</name>
</gene>
<accession>A0A941EJG4</accession>
<keyword evidence="2" id="KW-1185">Reference proteome</keyword>
<comment type="caution">
    <text evidence="1">The sequence shown here is derived from an EMBL/GenBank/DDBJ whole genome shotgun (WGS) entry which is preliminary data.</text>
</comment>
<dbReference type="AlphaFoldDB" id="A0A941EJG4"/>
<proteinExistence type="predicted"/>
<protein>
    <submittedName>
        <fullName evidence="1">Uncharacterized protein</fullName>
    </submittedName>
</protein>
<dbReference type="Proteomes" id="UP000675781">
    <property type="component" value="Unassembled WGS sequence"/>
</dbReference>
<evidence type="ECO:0000313" key="1">
    <source>
        <dbReference type="EMBL" id="MBR7833630.1"/>
    </source>
</evidence>
<dbReference type="RefSeq" id="WP_212528149.1">
    <property type="nucleotide sequence ID" value="NZ_JAGSOG010000035.1"/>
</dbReference>
<evidence type="ECO:0000313" key="2">
    <source>
        <dbReference type="Proteomes" id="UP000675781"/>
    </source>
</evidence>
<organism evidence="1 2">
    <name type="scientific">Actinospica durhamensis</name>
    <dbReference type="NCBI Taxonomy" id="1508375"/>
    <lineage>
        <taxon>Bacteria</taxon>
        <taxon>Bacillati</taxon>
        <taxon>Actinomycetota</taxon>
        <taxon>Actinomycetes</taxon>
        <taxon>Catenulisporales</taxon>
        <taxon>Actinospicaceae</taxon>
        <taxon>Actinospica</taxon>
    </lineage>
</organism>
<dbReference type="EMBL" id="JAGSOG010000035">
    <property type="protein sequence ID" value="MBR7833630.1"/>
    <property type="molecule type" value="Genomic_DNA"/>
</dbReference>
<sequence>MESPQVNVRVGFANADYGNICAELRPSDDREVVAAWWTLAGLLAGRSGWHFDVANWGPHRTARWGLGFFGAALLSIEVDEAAGFACFDYEEDSTSNHSSISEVEQWLAGREERAKQPNAAQVELAQHNGWWGLKAHRYTVVVSWSDGYYSATVLGTMLDASFGETLQQAVNRAGEMLCGMYGAPTELASELYLVAELERSATDHLRESGK</sequence>
<reference evidence="1" key="1">
    <citation type="submission" date="2021-04" db="EMBL/GenBank/DDBJ databases">
        <title>Genome based classification of Actinospica acidithermotolerans sp. nov., an actinobacterium isolated from an Indonesian hot spring.</title>
        <authorList>
            <person name="Kusuma A.B."/>
            <person name="Putra K.E."/>
            <person name="Nafisah S."/>
            <person name="Loh J."/>
            <person name="Nouioui I."/>
            <person name="Goodfellow M."/>
        </authorList>
    </citation>
    <scope>NUCLEOTIDE SEQUENCE</scope>
    <source>
        <strain evidence="1">CSCA 57</strain>
    </source>
</reference>